<protein>
    <submittedName>
        <fullName evidence="1">DUF3173 family protein</fullName>
    </submittedName>
</protein>
<dbReference type="Proteomes" id="UP001519418">
    <property type="component" value="Unassembled WGS sequence"/>
</dbReference>
<accession>A0ABS5QP29</accession>
<dbReference type="Pfam" id="PF11372">
    <property type="entry name" value="DUF3173"/>
    <property type="match status" value="1"/>
</dbReference>
<organism evidence="1 2">
    <name type="scientific">Fructobacillus papyriferae</name>
    <dbReference type="NCBI Taxonomy" id="2713171"/>
    <lineage>
        <taxon>Bacteria</taxon>
        <taxon>Bacillati</taxon>
        <taxon>Bacillota</taxon>
        <taxon>Bacilli</taxon>
        <taxon>Lactobacillales</taxon>
        <taxon>Lactobacillaceae</taxon>
        <taxon>Fructobacillus</taxon>
    </lineage>
</organism>
<evidence type="ECO:0000313" key="2">
    <source>
        <dbReference type="Proteomes" id="UP001519418"/>
    </source>
</evidence>
<dbReference type="RefSeq" id="WP_213819430.1">
    <property type="nucleotide sequence ID" value="NZ_JAAMFI010000001.1"/>
</dbReference>
<evidence type="ECO:0000313" key="1">
    <source>
        <dbReference type="EMBL" id="MBS9334830.1"/>
    </source>
</evidence>
<comment type="caution">
    <text evidence="1">The sequence shown here is derived from an EMBL/GenBank/DDBJ whole genome shotgun (WGS) entry which is preliminary data.</text>
</comment>
<reference evidence="1 2" key="1">
    <citation type="submission" date="2020-02" db="EMBL/GenBank/DDBJ databases">
        <title>Fructobacillus sp. isolated from paper mulberry of Taiwan.</title>
        <authorList>
            <person name="Lin S.-T."/>
        </authorList>
    </citation>
    <scope>NUCLEOTIDE SEQUENCE [LARGE SCALE GENOMIC DNA]</scope>
    <source>
        <strain evidence="1 2">M1-10</strain>
    </source>
</reference>
<dbReference type="InterPro" id="IPR021512">
    <property type="entry name" value="DUF3173"/>
</dbReference>
<name>A0ABS5QP29_9LACO</name>
<sequence>MKEMINKEDLIRAGFAPYTAAGIIRQAKAYMVKQGYEFYSGRRVAVVPAQAVKAVLGDVNFSYEGN</sequence>
<gene>
    <name evidence="1" type="ORF">G6R27_02105</name>
</gene>
<proteinExistence type="predicted"/>
<keyword evidence="2" id="KW-1185">Reference proteome</keyword>
<dbReference type="EMBL" id="JAAMFI010000001">
    <property type="protein sequence ID" value="MBS9334830.1"/>
    <property type="molecule type" value="Genomic_DNA"/>
</dbReference>